<feature type="signal peptide" evidence="1">
    <location>
        <begin position="1"/>
        <end position="38"/>
    </location>
</feature>
<dbReference type="EMBL" id="UGVI01000001">
    <property type="protein sequence ID" value="SUE16221.1"/>
    <property type="molecule type" value="Genomic_DNA"/>
</dbReference>
<dbReference type="OrthoDB" id="4464206at2"/>
<proteinExistence type="predicted"/>
<evidence type="ECO:0000313" key="2">
    <source>
        <dbReference type="EMBL" id="SUE16221.1"/>
    </source>
</evidence>
<reference evidence="2 3" key="1">
    <citation type="submission" date="2018-06" db="EMBL/GenBank/DDBJ databases">
        <authorList>
            <consortium name="Pathogen Informatics"/>
            <person name="Doyle S."/>
        </authorList>
    </citation>
    <scope>NUCLEOTIDE SEQUENCE [LARGE SCALE GENOMIC DNA]</scope>
    <source>
        <strain evidence="2 3">NCTC13296</strain>
    </source>
</reference>
<sequence>MTPTGDTQGMTTSRKIAFTAALGAALALGVVTAPAASAEPVAATTLSPVIGAVGGTGSAGWGGLLVNEGVTVGVDPERPGFSRFGSSFRCPCLVNWTNVTTGQRGTVTLPIYPPIPSAGWEYPWFETGSGRIEAVVTTTDITFLPGRGSWTVP</sequence>
<organism evidence="2 3">
    <name type="scientific">Rhodococcus gordoniae</name>
    <dbReference type="NCBI Taxonomy" id="223392"/>
    <lineage>
        <taxon>Bacteria</taxon>
        <taxon>Bacillati</taxon>
        <taxon>Actinomycetota</taxon>
        <taxon>Actinomycetes</taxon>
        <taxon>Mycobacteriales</taxon>
        <taxon>Nocardiaceae</taxon>
        <taxon>Rhodococcus</taxon>
    </lineage>
</organism>
<gene>
    <name evidence="2" type="ORF">NCTC13296_03089</name>
</gene>
<evidence type="ECO:0000313" key="3">
    <source>
        <dbReference type="Proteomes" id="UP000254569"/>
    </source>
</evidence>
<dbReference type="AlphaFoldDB" id="A0A379M1N8"/>
<name>A0A379M1N8_9NOCA</name>
<protein>
    <recommendedName>
        <fullName evidence="4">Secreted protein</fullName>
    </recommendedName>
</protein>
<accession>A0A379M1N8</accession>
<feature type="chain" id="PRO_5038377883" description="Secreted protein" evidence="1">
    <location>
        <begin position="39"/>
        <end position="153"/>
    </location>
</feature>
<evidence type="ECO:0008006" key="4">
    <source>
        <dbReference type="Google" id="ProtNLM"/>
    </source>
</evidence>
<dbReference type="Proteomes" id="UP000254569">
    <property type="component" value="Unassembled WGS sequence"/>
</dbReference>
<keyword evidence="3" id="KW-1185">Reference proteome</keyword>
<evidence type="ECO:0000256" key="1">
    <source>
        <dbReference type="SAM" id="SignalP"/>
    </source>
</evidence>
<keyword evidence="1" id="KW-0732">Signal</keyword>